<feature type="compositionally biased region" description="Pro residues" evidence="1">
    <location>
        <begin position="121"/>
        <end position="135"/>
    </location>
</feature>
<dbReference type="OrthoDB" id="417450at2759"/>
<organism evidence="3">
    <name type="scientific">Cladocopium goreaui</name>
    <dbReference type="NCBI Taxonomy" id="2562237"/>
    <lineage>
        <taxon>Eukaryota</taxon>
        <taxon>Sar</taxon>
        <taxon>Alveolata</taxon>
        <taxon>Dinophyceae</taxon>
        <taxon>Suessiales</taxon>
        <taxon>Symbiodiniaceae</taxon>
        <taxon>Cladocopium</taxon>
    </lineage>
</organism>
<dbReference type="InterPro" id="IPR029071">
    <property type="entry name" value="Ubiquitin-like_domsf"/>
</dbReference>
<sequence length="262" mass="27878">MRITIRSLNGENAELDVEPDTTILGLRQFVEDALKIPALEQRLIYAGTQLEELVTPLWRQRRSTGALAAALGLDKLPDGAPLTLEHYGIQKGSVLNVVRKVSIDATRSAACAESLSRVSLPGPPGPGPTGPPPRPGATGPSLAQLDELNDLELLVLLRPLLRKRPTLRAALLAEGDAAPYGASAGPMGPVGFPGASGMQGPWQPGERCLVWSNSAQRWCDGEVVQVAKELVDGKIPGGSVEVSFELGRKWIAPQDLAKALRR</sequence>
<dbReference type="Gene3D" id="3.10.20.90">
    <property type="entry name" value="Phosphatidylinositol 3-kinase Catalytic Subunit, Chain A, domain 1"/>
    <property type="match status" value="1"/>
</dbReference>
<dbReference type="EMBL" id="CAMXCT030002865">
    <property type="protein sequence ID" value="CAL4788264.1"/>
    <property type="molecule type" value="Genomic_DNA"/>
</dbReference>
<evidence type="ECO:0000256" key="1">
    <source>
        <dbReference type="SAM" id="MobiDB-lite"/>
    </source>
</evidence>
<evidence type="ECO:0000259" key="2">
    <source>
        <dbReference type="PROSITE" id="PS50053"/>
    </source>
</evidence>
<dbReference type="Pfam" id="PF00240">
    <property type="entry name" value="ubiquitin"/>
    <property type="match status" value="1"/>
</dbReference>
<gene>
    <name evidence="3" type="ORF">C1SCF055_LOCUS27033</name>
</gene>
<dbReference type="PROSITE" id="PS50053">
    <property type="entry name" value="UBIQUITIN_2"/>
    <property type="match status" value="1"/>
</dbReference>
<dbReference type="Proteomes" id="UP001152797">
    <property type="component" value="Unassembled WGS sequence"/>
</dbReference>
<evidence type="ECO:0000313" key="3">
    <source>
        <dbReference type="EMBL" id="CAI4000952.1"/>
    </source>
</evidence>
<name>A0A9P1CYF8_9DINO</name>
<feature type="domain" description="Ubiquitin-like" evidence="2">
    <location>
        <begin position="1"/>
        <end position="52"/>
    </location>
</feature>
<protein>
    <submittedName>
        <fullName evidence="5">Ubiquitin-like domain-containing protein</fullName>
    </submittedName>
</protein>
<comment type="caution">
    <text evidence="3">The sequence shown here is derived from an EMBL/GenBank/DDBJ whole genome shotgun (WGS) entry which is preliminary data.</text>
</comment>
<dbReference type="CDD" id="cd17039">
    <property type="entry name" value="Ubl_ubiquitin_like"/>
    <property type="match status" value="1"/>
</dbReference>
<evidence type="ECO:0000313" key="5">
    <source>
        <dbReference type="EMBL" id="CAL4788264.1"/>
    </source>
</evidence>
<evidence type="ECO:0000313" key="4">
    <source>
        <dbReference type="EMBL" id="CAL1154327.1"/>
    </source>
</evidence>
<dbReference type="InterPro" id="IPR000626">
    <property type="entry name" value="Ubiquitin-like_dom"/>
</dbReference>
<accession>A0A9P1CYF8</accession>
<dbReference type="EMBL" id="CAMXCT020002865">
    <property type="protein sequence ID" value="CAL1154327.1"/>
    <property type="molecule type" value="Genomic_DNA"/>
</dbReference>
<proteinExistence type="predicted"/>
<dbReference type="SMART" id="SM00213">
    <property type="entry name" value="UBQ"/>
    <property type="match status" value="1"/>
</dbReference>
<reference evidence="4" key="2">
    <citation type="submission" date="2024-04" db="EMBL/GenBank/DDBJ databases">
        <authorList>
            <person name="Chen Y."/>
            <person name="Shah S."/>
            <person name="Dougan E. K."/>
            <person name="Thang M."/>
            <person name="Chan C."/>
        </authorList>
    </citation>
    <scope>NUCLEOTIDE SEQUENCE [LARGE SCALE GENOMIC DNA]</scope>
</reference>
<dbReference type="SUPFAM" id="SSF54236">
    <property type="entry name" value="Ubiquitin-like"/>
    <property type="match status" value="1"/>
</dbReference>
<feature type="region of interest" description="Disordered" evidence="1">
    <location>
        <begin position="114"/>
        <end position="141"/>
    </location>
</feature>
<reference evidence="3" key="1">
    <citation type="submission" date="2022-10" db="EMBL/GenBank/DDBJ databases">
        <authorList>
            <person name="Chen Y."/>
            <person name="Dougan E. K."/>
            <person name="Chan C."/>
            <person name="Rhodes N."/>
            <person name="Thang M."/>
        </authorList>
    </citation>
    <scope>NUCLEOTIDE SEQUENCE</scope>
</reference>
<keyword evidence="6" id="KW-1185">Reference proteome</keyword>
<dbReference type="EMBL" id="CAMXCT010002865">
    <property type="protein sequence ID" value="CAI4000952.1"/>
    <property type="molecule type" value="Genomic_DNA"/>
</dbReference>
<dbReference type="AlphaFoldDB" id="A0A9P1CYF8"/>
<evidence type="ECO:0000313" key="6">
    <source>
        <dbReference type="Proteomes" id="UP001152797"/>
    </source>
</evidence>